<dbReference type="InterPro" id="IPR029033">
    <property type="entry name" value="His_PPase_superfam"/>
</dbReference>
<protein>
    <recommendedName>
        <fullName evidence="3">acid phosphatase</fullName>
        <ecNumber evidence="3">3.1.3.2</ecNumber>
    </recommendedName>
</protein>
<evidence type="ECO:0000256" key="8">
    <source>
        <dbReference type="SAM" id="Phobius"/>
    </source>
</evidence>
<dbReference type="SUPFAM" id="SSF53254">
    <property type="entry name" value="Phosphoglycerate mutase-like"/>
    <property type="match status" value="1"/>
</dbReference>
<keyword evidence="6" id="KW-1015">Disulfide bond</keyword>
<keyword evidence="8" id="KW-0812">Transmembrane</keyword>
<keyword evidence="8" id="KW-0472">Membrane</keyword>
<dbReference type="Pfam" id="PF00328">
    <property type="entry name" value="His_Phos_2"/>
    <property type="match status" value="1"/>
</dbReference>
<dbReference type="Proteomes" id="UP000030742">
    <property type="component" value="Unassembled WGS sequence"/>
</dbReference>
<evidence type="ECO:0000256" key="4">
    <source>
        <dbReference type="ARBA" id="ARBA00022729"/>
    </source>
</evidence>
<dbReference type="InterPro" id="IPR050645">
    <property type="entry name" value="Histidine_acid_phosphatase"/>
</dbReference>
<feature type="transmembrane region" description="Helical" evidence="8">
    <location>
        <begin position="53"/>
        <end position="76"/>
    </location>
</feature>
<dbReference type="PANTHER" id="PTHR11567:SF211">
    <property type="entry name" value="PROSTATIC ACID PHOSPHATASE"/>
    <property type="match status" value="1"/>
</dbReference>
<evidence type="ECO:0000256" key="5">
    <source>
        <dbReference type="ARBA" id="ARBA00022801"/>
    </source>
</evidence>
<reference evidence="9 10" key="1">
    <citation type="journal article" date="2013" name="Genome Biol.">
        <title>Draft genome of the mountain pine beetle, Dendroctonus ponderosae Hopkins, a major forest pest.</title>
        <authorList>
            <person name="Keeling C.I."/>
            <person name="Yuen M.M."/>
            <person name="Liao N.Y."/>
            <person name="Docking T.R."/>
            <person name="Chan S.K."/>
            <person name="Taylor G.A."/>
            <person name="Palmquist D.L."/>
            <person name="Jackman S.D."/>
            <person name="Nguyen A."/>
            <person name="Li M."/>
            <person name="Henderson H."/>
            <person name="Janes J.K."/>
            <person name="Zhao Y."/>
            <person name="Pandoh P."/>
            <person name="Moore R."/>
            <person name="Sperling F.A."/>
            <person name="Huber D.P."/>
            <person name="Birol I."/>
            <person name="Jones S.J."/>
            <person name="Bohlmann J."/>
        </authorList>
    </citation>
    <scope>NUCLEOTIDE SEQUENCE</scope>
</reference>
<evidence type="ECO:0000256" key="2">
    <source>
        <dbReference type="ARBA" id="ARBA00005375"/>
    </source>
</evidence>
<evidence type="ECO:0000313" key="9">
    <source>
        <dbReference type="EMBL" id="ERL92321.1"/>
    </source>
</evidence>
<evidence type="ECO:0000256" key="3">
    <source>
        <dbReference type="ARBA" id="ARBA00012646"/>
    </source>
</evidence>
<gene>
    <name evidence="9" type="ORF">D910_09638</name>
</gene>
<accession>U4UQB0</accession>
<evidence type="ECO:0000256" key="1">
    <source>
        <dbReference type="ARBA" id="ARBA00000032"/>
    </source>
</evidence>
<dbReference type="PANTHER" id="PTHR11567">
    <property type="entry name" value="ACID PHOSPHATASE-RELATED"/>
    <property type="match status" value="1"/>
</dbReference>
<dbReference type="CDD" id="cd07061">
    <property type="entry name" value="HP_HAP_like"/>
    <property type="match status" value="1"/>
</dbReference>
<dbReference type="InterPro" id="IPR000560">
    <property type="entry name" value="His_Pase_clade-2"/>
</dbReference>
<dbReference type="OrthoDB" id="10257284at2759"/>
<comment type="catalytic activity">
    <reaction evidence="1">
        <text>a phosphate monoester + H2O = an alcohol + phosphate</text>
        <dbReference type="Rhea" id="RHEA:15017"/>
        <dbReference type="ChEBI" id="CHEBI:15377"/>
        <dbReference type="ChEBI" id="CHEBI:30879"/>
        <dbReference type="ChEBI" id="CHEBI:43474"/>
        <dbReference type="ChEBI" id="CHEBI:67140"/>
        <dbReference type="EC" id="3.1.3.2"/>
    </reaction>
</comment>
<evidence type="ECO:0000313" key="10">
    <source>
        <dbReference type="Proteomes" id="UP000030742"/>
    </source>
</evidence>
<keyword evidence="5" id="KW-0378">Hydrolase</keyword>
<dbReference type="EC" id="3.1.3.2" evidence="3"/>
<organism evidence="9 10">
    <name type="scientific">Dendroctonus ponderosae</name>
    <name type="common">Mountain pine beetle</name>
    <dbReference type="NCBI Taxonomy" id="77166"/>
    <lineage>
        <taxon>Eukaryota</taxon>
        <taxon>Metazoa</taxon>
        <taxon>Ecdysozoa</taxon>
        <taxon>Arthropoda</taxon>
        <taxon>Hexapoda</taxon>
        <taxon>Insecta</taxon>
        <taxon>Pterygota</taxon>
        <taxon>Neoptera</taxon>
        <taxon>Endopterygota</taxon>
        <taxon>Coleoptera</taxon>
        <taxon>Polyphaga</taxon>
        <taxon>Cucujiformia</taxon>
        <taxon>Curculionidae</taxon>
        <taxon>Scolytinae</taxon>
        <taxon>Dendroctonus</taxon>
    </lineage>
</organism>
<proteinExistence type="inferred from homology"/>
<sequence length="388" mass="44794">MSEGLRLVVTHKAKFEYHTLSRGGSSFQVIEPNFGGFFSKRPVAFDCVFNLAMLSYGALVGTVAILAIAADGFILGNRPHIFHKDRKKQNTAEDTLILSHVLFRHGNRTPELSELYPLDPYYNYTYYPLKHGQLTDAGKKREFSIGTALRERYNNFLGDYYVPDLVDARSTDRNRTKMSLLLVLASLFPPRYSEIWNAKLNWQPIPYNYLPDTDDPIIYGINCPNYLSLYDELQTSPKVLAEYEKYADNFTYISENSGLNVTGYSQVYDLYFGLSTEEEYGLRLPDWTAKVWPDFINEISYKQYSIYTRTTQLRKMAAGYLIQKMIIDTENRISGSNNDTKIYLYSAHENNLGQFLMTLDLFEYPHIPTYGSYILVEAHYINSTYGFK</sequence>
<dbReference type="GO" id="GO:0003993">
    <property type="term" value="F:acid phosphatase activity"/>
    <property type="evidence" value="ECO:0007669"/>
    <property type="project" value="UniProtKB-EC"/>
</dbReference>
<dbReference type="EMBL" id="KB632322">
    <property type="protein sequence ID" value="ERL92321.1"/>
    <property type="molecule type" value="Genomic_DNA"/>
</dbReference>
<dbReference type="Gene3D" id="3.40.50.1240">
    <property type="entry name" value="Phosphoglycerate mutase-like"/>
    <property type="match status" value="1"/>
</dbReference>
<keyword evidence="7" id="KW-0325">Glycoprotein</keyword>
<name>U4UQB0_DENPD</name>
<evidence type="ECO:0000256" key="6">
    <source>
        <dbReference type="ARBA" id="ARBA00023157"/>
    </source>
</evidence>
<comment type="similarity">
    <text evidence="2">Belongs to the histidine acid phosphatase family.</text>
</comment>
<evidence type="ECO:0000256" key="7">
    <source>
        <dbReference type="ARBA" id="ARBA00023180"/>
    </source>
</evidence>
<keyword evidence="4" id="KW-0732">Signal</keyword>
<feature type="non-terminal residue" evidence="9">
    <location>
        <position position="388"/>
    </location>
</feature>
<keyword evidence="8" id="KW-1133">Transmembrane helix</keyword>
<dbReference type="AlphaFoldDB" id="U4UQB0"/>